<dbReference type="Proteomes" id="UP000837857">
    <property type="component" value="Chromosome 18"/>
</dbReference>
<dbReference type="PANTHER" id="PTHR11662:SF399">
    <property type="entry name" value="FI19708P1-RELATED"/>
    <property type="match status" value="1"/>
</dbReference>
<feature type="transmembrane region" description="Helical" evidence="5">
    <location>
        <begin position="140"/>
        <end position="168"/>
    </location>
</feature>
<evidence type="ECO:0000256" key="3">
    <source>
        <dbReference type="ARBA" id="ARBA00022989"/>
    </source>
</evidence>
<evidence type="ECO:0000256" key="2">
    <source>
        <dbReference type="ARBA" id="ARBA00022692"/>
    </source>
</evidence>
<name>A0ABN8I770_9NEOP</name>
<keyword evidence="4 5" id="KW-0472">Membrane</keyword>
<sequence length="269" mass="30445">MQALMLFFAFILCFAMTVNMSIAIVVMTDPAQTNRRETWSHGATVTWISTAFPDGLSPSNGASRNKEWYSRHSSGDILHLKCLQVNWRIGYFGPAAVFIALAHVSAGNVTLAVTLLTLALGINETFYSGYMLGSLDMAPIFAGTLMGISSTFSTVMAIVAPLVIGVILKDEAVNKRFFFFCFFICNRGVADVHGRRLSLNIRRTARIYFFQTDLVEWRYVFYLSARPRCTVANVFYMIFGSSDKQQWNEPRSLNIYLFIIYYIYQKPPM</sequence>
<feature type="transmembrane region" description="Helical" evidence="5">
    <location>
        <begin position="95"/>
        <end position="120"/>
    </location>
</feature>
<organism evidence="6 7">
    <name type="scientific">Iphiclides podalirius</name>
    <name type="common">scarce swallowtail</name>
    <dbReference type="NCBI Taxonomy" id="110791"/>
    <lineage>
        <taxon>Eukaryota</taxon>
        <taxon>Metazoa</taxon>
        <taxon>Ecdysozoa</taxon>
        <taxon>Arthropoda</taxon>
        <taxon>Hexapoda</taxon>
        <taxon>Insecta</taxon>
        <taxon>Pterygota</taxon>
        <taxon>Neoptera</taxon>
        <taxon>Endopterygota</taxon>
        <taxon>Lepidoptera</taxon>
        <taxon>Glossata</taxon>
        <taxon>Ditrysia</taxon>
        <taxon>Papilionoidea</taxon>
        <taxon>Papilionidae</taxon>
        <taxon>Papilioninae</taxon>
        <taxon>Iphiclides</taxon>
    </lineage>
</organism>
<proteinExistence type="predicted"/>
<dbReference type="EMBL" id="OW152830">
    <property type="protein sequence ID" value="CAH2048164.1"/>
    <property type="molecule type" value="Genomic_DNA"/>
</dbReference>
<dbReference type="InterPro" id="IPR050382">
    <property type="entry name" value="MFS_Na/Anion_cotransporter"/>
</dbReference>
<comment type="subcellular location">
    <subcellularLocation>
        <location evidence="1">Membrane</location>
        <topology evidence="1">Multi-pass membrane protein</topology>
    </subcellularLocation>
</comment>
<keyword evidence="7" id="KW-1185">Reference proteome</keyword>
<dbReference type="PANTHER" id="PTHR11662">
    <property type="entry name" value="SOLUTE CARRIER FAMILY 17"/>
    <property type="match status" value="1"/>
</dbReference>
<evidence type="ECO:0000313" key="7">
    <source>
        <dbReference type="Proteomes" id="UP000837857"/>
    </source>
</evidence>
<evidence type="ECO:0000256" key="4">
    <source>
        <dbReference type="ARBA" id="ARBA00023136"/>
    </source>
</evidence>
<reference evidence="6" key="1">
    <citation type="submission" date="2022-03" db="EMBL/GenBank/DDBJ databases">
        <authorList>
            <person name="Martin H S."/>
        </authorList>
    </citation>
    <scope>NUCLEOTIDE SEQUENCE</scope>
</reference>
<keyword evidence="3 5" id="KW-1133">Transmembrane helix</keyword>
<feature type="transmembrane region" description="Helical" evidence="5">
    <location>
        <begin position="6"/>
        <end position="26"/>
    </location>
</feature>
<feature type="non-terminal residue" evidence="6">
    <location>
        <position position="1"/>
    </location>
</feature>
<evidence type="ECO:0000313" key="6">
    <source>
        <dbReference type="EMBL" id="CAH2048164.1"/>
    </source>
</evidence>
<protein>
    <submittedName>
        <fullName evidence="6">Uncharacterized protein</fullName>
    </submittedName>
</protein>
<gene>
    <name evidence="6" type="ORF">IPOD504_LOCUS5942</name>
</gene>
<accession>A0ABN8I770</accession>
<evidence type="ECO:0000256" key="5">
    <source>
        <dbReference type="SAM" id="Phobius"/>
    </source>
</evidence>
<evidence type="ECO:0000256" key="1">
    <source>
        <dbReference type="ARBA" id="ARBA00004141"/>
    </source>
</evidence>
<keyword evidence="2 5" id="KW-0812">Transmembrane</keyword>